<dbReference type="EMBL" id="HBHJ01016769">
    <property type="protein sequence ID" value="CAD9689446.1"/>
    <property type="molecule type" value="Transcribed_RNA"/>
</dbReference>
<reference evidence="3" key="1">
    <citation type="submission" date="2021-01" db="EMBL/GenBank/DDBJ databases">
        <authorList>
            <person name="Corre E."/>
            <person name="Pelletier E."/>
            <person name="Niang G."/>
            <person name="Scheremetjew M."/>
            <person name="Finn R."/>
            <person name="Kale V."/>
            <person name="Holt S."/>
            <person name="Cochrane G."/>
            <person name="Meng A."/>
            <person name="Brown T."/>
            <person name="Cohen L."/>
        </authorList>
    </citation>
    <scope>NUCLEOTIDE SEQUENCE</scope>
    <source>
        <strain evidence="3">CCMP1243</strain>
    </source>
</reference>
<feature type="region of interest" description="Disordered" evidence="2">
    <location>
        <begin position="1"/>
        <end position="35"/>
    </location>
</feature>
<feature type="region of interest" description="Disordered" evidence="2">
    <location>
        <begin position="78"/>
        <end position="105"/>
    </location>
</feature>
<feature type="compositionally biased region" description="Basic and acidic residues" evidence="2">
    <location>
        <begin position="256"/>
        <end position="275"/>
    </location>
</feature>
<feature type="compositionally biased region" description="Low complexity" evidence="2">
    <location>
        <begin position="78"/>
        <end position="97"/>
    </location>
</feature>
<feature type="region of interest" description="Disordered" evidence="2">
    <location>
        <begin position="394"/>
        <end position="418"/>
    </location>
</feature>
<feature type="compositionally biased region" description="Basic and acidic residues" evidence="2">
    <location>
        <begin position="185"/>
        <end position="197"/>
    </location>
</feature>
<feature type="compositionally biased region" description="Basic and acidic residues" evidence="2">
    <location>
        <begin position="404"/>
        <end position="418"/>
    </location>
</feature>
<evidence type="ECO:0000256" key="1">
    <source>
        <dbReference type="SAM" id="Coils"/>
    </source>
</evidence>
<feature type="region of interest" description="Disordered" evidence="2">
    <location>
        <begin position="598"/>
        <end position="617"/>
    </location>
</feature>
<protein>
    <submittedName>
        <fullName evidence="3">Uncharacterized protein</fullName>
    </submittedName>
</protein>
<evidence type="ECO:0000313" key="3">
    <source>
        <dbReference type="EMBL" id="CAD9689446.1"/>
    </source>
</evidence>
<feature type="region of interest" description="Disordered" evidence="2">
    <location>
        <begin position="239"/>
        <end position="279"/>
    </location>
</feature>
<gene>
    <name evidence="3" type="ORF">RMAR1173_LOCUS11100</name>
</gene>
<keyword evidence="1" id="KW-0175">Coiled coil</keyword>
<proteinExistence type="predicted"/>
<organism evidence="3">
    <name type="scientific">Rhizochromulina marina</name>
    <dbReference type="NCBI Taxonomy" id="1034831"/>
    <lineage>
        <taxon>Eukaryota</taxon>
        <taxon>Sar</taxon>
        <taxon>Stramenopiles</taxon>
        <taxon>Ochrophyta</taxon>
        <taxon>Dictyochophyceae</taxon>
        <taxon>Rhizochromulinales</taxon>
        <taxon>Rhizochromulina</taxon>
    </lineage>
</organism>
<feature type="coiled-coil region" evidence="1">
    <location>
        <begin position="279"/>
        <end position="314"/>
    </location>
</feature>
<evidence type="ECO:0000256" key="2">
    <source>
        <dbReference type="SAM" id="MobiDB-lite"/>
    </source>
</evidence>
<feature type="compositionally biased region" description="Pro residues" evidence="2">
    <location>
        <begin position="244"/>
        <end position="255"/>
    </location>
</feature>
<sequence>MASPLRASDSDLSDDASFDSEGATEVVVTTEQEPDRTLHLTPGQAAAAAWVLFRFERGRRRVVRRALAVWALAAEEMGTTPSDPGSVAAPPSAVSSPLPSPGSEKEWQREMRELAAAVAQECIHRLCKVVSLHWFRRWHSVTRAPAPGEGSDRPGVAGELSLAQEQMLDIEAMIGQLRNVGRSDLARRESQHVERLRSSPVEGSGQERPAVSGGAPRDHSPENARASCDPVRVRFALPQADHQPPLPPPPPPPPPRHAEEAHAKSTLPRSDRVVHDPAANELVRRSRRVEEQRRRAAERVRQRQARQAQELRSQREYAESWKAASALAAVEGPRLAQQRVTETIFRQQELDRIEQSAAAAAQAVDPRTDMAGARRAAERVREARAAAELQYQQLSRGQDEAGEGADHQDSEKKARAGVRRAAERLRATLEQRALMERAANELSTEQVREEARAIAERRIESDRRAQEGQHVAQLRVAARRETKFREMAPSEYETSEQAVLKEITVVQARATAQKRAEAWLKAQEVHIPAEAFDDIELSTGSAVFRGPRRSSETGARAWEGTRGRLLRRLAHAERTQEREEADRARKLLRRATEQQEIYHNFQKQSSKTRGKVKDPPVMLRPSNACSGTQRSLVFPNVPLFDLVTGAQYFIWNVYKGMVVVMEFYLSTTGARQEAPVIAVDP</sequence>
<feature type="compositionally biased region" description="Polar residues" evidence="2">
    <location>
        <begin position="598"/>
        <end position="607"/>
    </location>
</feature>
<dbReference type="AlphaFoldDB" id="A0A7S2S4N8"/>
<name>A0A7S2S4N8_9STRA</name>
<feature type="region of interest" description="Disordered" evidence="2">
    <location>
        <begin position="185"/>
        <end position="226"/>
    </location>
</feature>
<accession>A0A7S2S4N8</accession>